<comment type="caution">
    <text evidence="2">The sequence shown here is derived from an EMBL/GenBank/DDBJ whole genome shotgun (WGS) entry which is preliminary data.</text>
</comment>
<dbReference type="AlphaFoldDB" id="A0A0V0U8R8"/>
<dbReference type="Proteomes" id="UP000055048">
    <property type="component" value="Unassembled WGS sequence"/>
</dbReference>
<evidence type="ECO:0000313" key="2">
    <source>
        <dbReference type="EMBL" id="KRX47487.1"/>
    </source>
</evidence>
<reference evidence="2 3" key="1">
    <citation type="submission" date="2015-01" db="EMBL/GenBank/DDBJ databases">
        <title>Evolution of Trichinella species and genotypes.</title>
        <authorList>
            <person name="Korhonen P.K."/>
            <person name="Edoardo P."/>
            <person name="Giuseppe L.R."/>
            <person name="Gasser R.B."/>
        </authorList>
    </citation>
    <scope>NUCLEOTIDE SEQUENCE [LARGE SCALE GENOMIC DNA]</scope>
    <source>
        <strain evidence="2">ISS417</strain>
    </source>
</reference>
<name>A0A0V0U8R8_9BILA</name>
<dbReference type="EMBL" id="JYDJ01000042">
    <property type="protein sequence ID" value="KRX47487.1"/>
    <property type="molecule type" value="Genomic_DNA"/>
</dbReference>
<dbReference type="PANTHER" id="PTHR45913:SF22">
    <property type="entry name" value="SCAN BOX DOMAIN-CONTAINING PROTEIN"/>
    <property type="match status" value="1"/>
</dbReference>
<feature type="region of interest" description="Disordered" evidence="1">
    <location>
        <begin position="163"/>
        <end position="194"/>
    </location>
</feature>
<organism evidence="2 3">
    <name type="scientific">Trichinella murrelli</name>
    <dbReference type="NCBI Taxonomy" id="144512"/>
    <lineage>
        <taxon>Eukaryota</taxon>
        <taxon>Metazoa</taxon>
        <taxon>Ecdysozoa</taxon>
        <taxon>Nematoda</taxon>
        <taxon>Enoplea</taxon>
        <taxon>Dorylaimia</taxon>
        <taxon>Trichinellida</taxon>
        <taxon>Trichinellidae</taxon>
        <taxon>Trichinella</taxon>
    </lineage>
</organism>
<gene>
    <name evidence="2" type="primary">SCAND3</name>
    <name evidence="2" type="ORF">T05_14080</name>
</gene>
<protein>
    <submittedName>
        <fullName evidence="2">SCAN domain-containing protein 3</fullName>
    </submittedName>
</protein>
<feature type="compositionally biased region" description="Acidic residues" evidence="1">
    <location>
        <begin position="166"/>
        <end position="180"/>
    </location>
</feature>
<feature type="region of interest" description="Disordered" evidence="1">
    <location>
        <begin position="308"/>
        <end position="340"/>
    </location>
</feature>
<feature type="compositionally biased region" description="Low complexity" evidence="1">
    <location>
        <begin position="181"/>
        <end position="190"/>
    </location>
</feature>
<keyword evidence="3" id="KW-1185">Reference proteome</keyword>
<accession>A0A0V0U8R8</accession>
<proteinExistence type="predicted"/>
<sequence length="340" mass="38894">MCLICEKVFSNEAMKPSRLLEHWRKVHEDKAKKDFHFETFKFHARPTLTTMFSSAAQQESDGMKASYNISLLIAKTGKPHTIGEELILPAVSEVLHTVLHKPATDIIKKIPLSNTTVQRRIDEMATDVENTLYNYFKTVQFSLKQDESTLLGNEAVLLAYKKTSEDSDSSADSSDSDEESSSSTSTVSSDSSRRHLNERFVENLRKGMEKDVDGNLLTENDLLVKEDPNLRERFPSTNFQEYSKKESRIKSDARKKMTTIIYPRKDERKQSRGMTAKSVGINLNHLGGHRRHLQEHDDIIRNMMKGMEVKSQKRGIGKKPSTDEKLTEFSTTLKSERYKL</sequence>
<evidence type="ECO:0000313" key="3">
    <source>
        <dbReference type="Proteomes" id="UP000055048"/>
    </source>
</evidence>
<dbReference type="PANTHER" id="PTHR45913">
    <property type="entry name" value="EPM2A-INTERACTING PROTEIN 1"/>
    <property type="match status" value="1"/>
</dbReference>
<evidence type="ECO:0000256" key="1">
    <source>
        <dbReference type="SAM" id="MobiDB-lite"/>
    </source>
</evidence>